<evidence type="ECO:0000313" key="2">
    <source>
        <dbReference type="Proteomes" id="UP000002038"/>
    </source>
</evidence>
<evidence type="ECO:0000313" key="1">
    <source>
        <dbReference type="EMBL" id="OAT05413.1"/>
    </source>
</evidence>
<dbReference type="AlphaFoldDB" id="A0A179UCE2"/>
<reference evidence="2" key="1">
    <citation type="journal article" date="2015" name="PLoS Genet.">
        <title>The dynamic genome and transcriptome of the human fungal pathogen Blastomyces and close relative Emmonsia.</title>
        <authorList>
            <person name="Munoz J.F."/>
            <person name="Gauthier G.M."/>
            <person name="Desjardins C.A."/>
            <person name="Gallo J.E."/>
            <person name="Holder J."/>
            <person name="Sullivan T.D."/>
            <person name="Marty A.J."/>
            <person name="Carmen J.C."/>
            <person name="Chen Z."/>
            <person name="Ding L."/>
            <person name="Gujja S."/>
            <person name="Magrini V."/>
            <person name="Misas E."/>
            <person name="Mitreva M."/>
            <person name="Priest M."/>
            <person name="Saif S."/>
            <person name="Whiston E.A."/>
            <person name="Young S."/>
            <person name="Zeng Q."/>
            <person name="Goldman W.E."/>
            <person name="Mardis E.R."/>
            <person name="Taylor J.W."/>
            <person name="McEwen J.G."/>
            <person name="Clay O.K."/>
            <person name="Klein B.S."/>
            <person name="Cuomo C.A."/>
        </authorList>
    </citation>
    <scope>NUCLEOTIDE SEQUENCE [LARGE SCALE GENOMIC DNA]</scope>
    <source>
        <strain evidence="2">SLH14081</strain>
    </source>
</reference>
<organism evidence="1 2">
    <name type="scientific">Blastomyces gilchristii (strain SLH14081)</name>
    <name type="common">Blastomyces dermatitidis</name>
    <dbReference type="NCBI Taxonomy" id="559298"/>
    <lineage>
        <taxon>Eukaryota</taxon>
        <taxon>Fungi</taxon>
        <taxon>Dikarya</taxon>
        <taxon>Ascomycota</taxon>
        <taxon>Pezizomycotina</taxon>
        <taxon>Eurotiomycetes</taxon>
        <taxon>Eurotiomycetidae</taxon>
        <taxon>Onygenales</taxon>
        <taxon>Ajellomycetaceae</taxon>
        <taxon>Blastomyces</taxon>
    </lineage>
</organism>
<proteinExistence type="predicted"/>
<dbReference type="RefSeq" id="XP_031576708.1">
    <property type="nucleotide sequence ID" value="XM_031724418.1"/>
</dbReference>
<sequence length="194" mass="22388">MVLPFDIPEPRIPKRMLYRRPEIPNFIPTSIFREHELDPTHHGTAYKLEFVVEPPEEIRENDLLQKPMVVRVRSLENTKPWCPVEIQIHVKVFHAVGSDRFEVCRKIGRHDLGGVYSVSQSPEGTTSHFMTVLLASPVEDFEVPFDRFHKHGLYILYIILALGPTDALPRTRREAWVKCKKPITVTSMPQVASL</sequence>
<dbReference type="GeneID" id="8510295"/>
<dbReference type="EMBL" id="GG657450">
    <property type="protein sequence ID" value="OAT05413.1"/>
    <property type="molecule type" value="Genomic_DNA"/>
</dbReference>
<dbReference type="KEGG" id="bgh:BDBG_16474"/>
<protein>
    <submittedName>
        <fullName evidence="1">Uncharacterized protein</fullName>
    </submittedName>
</protein>
<dbReference type="VEuPathDB" id="FungiDB:BDBG_16474"/>
<accession>A0A179UCE2</accession>
<keyword evidence="2" id="KW-1185">Reference proteome</keyword>
<dbReference type="Proteomes" id="UP000002038">
    <property type="component" value="Unassembled WGS sequence"/>
</dbReference>
<gene>
    <name evidence="1" type="ORF">BDBG_16474</name>
</gene>
<dbReference type="OrthoDB" id="4179138at2759"/>
<name>A0A179UCE2_BLAGS</name>
<dbReference type="STRING" id="559298.A0A179UCE2"/>